<accession>A0ABN9WUR0</accession>
<reference evidence="1" key="1">
    <citation type="submission" date="2023-10" db="EMBL/GenBank/DDBJ databases">
        <authorList>
            <person name="Chen Y."/>
            <person name="Shah S."/>
            <person name="Dougan E. K."/>
            <person name="Thang M."/>
            <person name="Chan C."/>
        </authorList>
    </citation>
    <scope>NUCLEOTIDE SEQUENCE [LARGE SCALE GENOMIC DNA]</scope>
</reference>
<dbReference type="Proteomes" id="UP001189429">
    <property type="component" value="Unassembled WGS sequence"/>
</dbReference>
<keyword evidence="2" id="KW-1185">Reference proteome</keyword>
<evidence type="ECO:0000313" key="2">
    <source>
        <dbReference type="Proteomes" id="UP001189429"/>
    </source>
</evidence>
<dbReference type="EMBL" id="CAUYUJ010019281">
    <property type="protein sequence ID" value="CAK0889929.1"/>
    <property type="molecule type" value="Genomic_DNA"/>
</dbReference>
<name>A0ABN9WUR0_9DINO</name>
<protein>
    <submittedName>
        <fullName evidence="1">Uncharacterized protein</fullName>
    </submittedName>
</protein>
<gene>
    <name evidence="1" type="ORF">PCOR1329_LOCUS70297</name>
</gene>
<proteinExistence type="predicted"/>
<organism evidence="1 2">
    <name type="scientific">Prorocentrum cordatum</name>
    <dbReference type="NCBI Taxonomy" id="2364126"/>
    <lineage>
        <taxon>Eukaryota</taxon>
        <taxon>Sar</taxon>
        <taxon>Alveolata</taxon>
        <taxon>Dinophyceae</taxon>
        <taxon>Prorocentrales</taxon>
        <taxon>Prorocentraceae</taxon>
        <taxon>Prorocentrum</taxon>
    </lineage>
</organism>
<sequence>MVFPSTALSGSTISESMPNVFTSIRAVWDNLTTTLPINNFKQVACPTTICRVSSALTVTMPSRMCIATREWSNGSVLVPTKLWRVPLKQNAPKRAKGMGTNTLLFTQLDKKLLVSSANLG</sequence>
<evidence type="ECO:0000313" key="1">
    <source>
        <dbReference type="EMBL" id="CAK0889929.1"/>
    </source>
</evidence>
<comment type="caution">
    <text evidence="1">The sequence shown here is derived from an EMBL/GenBank/DDBJ whole genome shotgun (WGS) entry which is preliminary data.</text>
</comment>